<feature type="region of interest" description="Disordered" evidence="3">
    <location>
        <begin position="263"/>
        <end position="285"/>
    </location>
</feature>
<feature type="domain" description="Ku" evidence="4">
    <location>
        <begin position="55"/>
        <end position="183"/>
    </location>
</feature>
<proteinExistence type="inferred from homology"/>
<dbReference type="SMART" id="SM00559">
    <property type="entry name" value="Ku78"/>
    <property type="match status" value="1"/>
</dbReference>
<reference evidence="5 6" key="1">
    <citation type="submission" date="2019-09" db="EMBL/GenBank/DDBJ databases">
        <title>Taxonomic organization of the family Brucellaceae based on a phylogenomic approach.</title>
        <authorList>
            <person name="Leclercq S."/>
            <person name="Cloeckaert A."/>
            <person name="Zygmunt M.S."/>
        </authorList>
    </citation>
    <scope>NUCLEOTIDE SEQUENCE [LARGE SCALE GENOMIC DNA]</scope>
    <source>
        <strain evidence="5 6">LMG 3313</strain>
    </source>
</reference>
<comment type="subunit">
    <text evidence="2">Homodimer. Interacts with LigD.</text>
</comment>
<gene>
    <name evidence="2" type="primary">ku</name>
    <name evidence="5" type="ORF">F9L04_10700</name>
</gene>
<evidence type="ECO:0000256" key="3">
    <source>
        <dbReference type="SAM" id="MobiDB-lite"/>
    </source>
</evidence>
<dbReference type="PANTHER" id="PTHR41251">
    <property type="entry name" value="NON-HOMOLOGOUS END JOINING PROTEIN KU"/>
    <property type="match status" value="1"/>
</dbReference>
<comment type="function">
    <text evidence="2">With LigD forms a non-homologous end joining (NHEJ) DNA repair enzyme, which repairs dsDNA breaks with reduced fidelity. Binds linear dsDNA with 5'- and 3'- overhangs but not closed circular dsDNA nor ssDNA. Recruits and stimulates the ligase activity of LigD.</text>
</comment>
<comment type="similarity">
    <text evidence="2">Belongs to the prokaryotic Ku family.</text>
</comment>
<dbReference type="AlphaFoldDB" id="A0A011UCD6"/>
<keyword evidence="1 2" id="KW-0238">DNA-binding</keyword>
<dbReference type="GO" id="GO:0006303">
    <property type="term" value="P:double-strand break repair via nonhomologous end joining"/>
    <property type="evidence" value="ECO:0007669"/>
    <property type="project" value="UniProtKB-UniRule"/>
</dbReference>
<dbReference type="GO" id="GO:0006310">
    <property type="term" value="P:DNA recombination"/>
    <property type="evidence" value="ECO:0007669"/>
    <property type="project" value="UniProtKB-KW"/>
</dbReference>
<sequence length="285" mass="31105">MARRANWKGQLKIDQLLCPVALFTAASTSDRVSFNLINRETGNRLNREFVDGDTGKSVPRENQVKGYEVSSGTYLSFDEAEIAAAIPESDKTLNVTRFVKCDEIDDVYLDRPYYLAPVGDSDGFVLVREGMKSENVAAIAETVLFRRARQVLIRADDDGLIATTLNFEYEVRAAAEAFADLGTFKFDQEMLDLAQHIIDTKMGSFDPAGFDDRYDAALADLIKAKIEGKPLKKPAAPKTAEVIDLKEALRKSANLGRVGQAATKAIKGKAKSGAASGTKSRKKAG</sequence>
<name>A0A011UCD6_BRUAN</name>
<feature type="compositionally biased region" description="Low complexity" evidence="3">
    <location>
        <begin position="263"/>
        <end position="278"/>
    </location>
</feature>
<dbReference type="RefSeq" id="WP_036588067.1">
    <property type="nucleotide sequence ID" value="NZ_CP103346.1"/>
</dbReference>
<dbReference type="InterPro" id="IPR006164">
    <property type="entry name" value="DNA_bd_Ku70/Ku80"/>
</dbReference>
<dbReference type="Gene3D" id="2.40.290.10">
    <property type="match status" value="1"/>
</dbReference>
<accession>A0A011UCD6</accession>
<organism evidence="5 6">
    <name type="scientific">Brucella anthropi</name>
    <name type="common">Ochrobactrum anthropi</name>
    <dbReference type="NCBI Taxonomy" id="529"/>
    <lineage>
        <taxon>Bacteria</taxon>
        <taxon>Pseudomonadati</taxon>
        <taxon>Pseudomonadota</taxon>
        <taxon>Alphaproteobacteria</taxon>
        <taxon>Hyphomicrobiales</taxon>
        <taxon>Brucellaceae</taxon>
        <taxon>Brucella/Ochrobactrum group</taxon>
        <taxon>Brucella</taxon>
    </lineage>
</organism>
<dbReference type="HAMAP" id="MF_01875">
    <property type="entry name" value="Prokaryotic_Ku"/>
    <property type="match status" value="1"/>
</dbReference>
<dbReference type="GO" id="GO:0003690">
    <property type="term" value="F:double-stranded DNA binding"/>
    <property type="evidence" value="ECO:0007669"/>
    <property type="project" value="UniProtKB-UniRule"/>
</dbReference>
<dbReference type="Pfam" id="PF02735">
    <property type="entry name" value="Ku"/>
    <property type="match status" value="1"/>
</dbReference>
<dbReference type="PANTHER" id="PTHR41251:SF1">
    <property type="entry name" value="NON-HOMOLOGOUS END JOINING PROTEIN KU"/>
    <property type="match status" value="1"/>
</dbReference>
<dbReference type="InterPro" id="IPR016194">
    <property type="entry name" value="SPOC-like_C_dom_sf"/>
</dbReference>
<keyword evidence="2" id="KW-0233">DNA recombination</keyword>
<evidence type="ECO:0000256" key="2">
    <source>
        <dbReference type="HAMAP-Rule" id="MF_01875"/>
    </source>
</evidence>
<dbReference type="Proteomes" id="UP000481876">
    <property type="component" value="Unassembled WGS sequence"/>
</dbReference>
<keyword evidence="2" id="KW-0227">DNA damage</keyword>
<comment type="caution">
    <text evidence="5">The sequence shown here is derived from an EMBL/GenBank/DDBJ whole genome shotgun (WGS) entry which is preliminary data.</text>
</comment>
<dbReference type="PIRSF" id="PIRSF006493">
    <property type="entry name" value="Prok_Ku"/>
    <property type="match status" value="1"/>
</dbReference>
<dbReference type="NCBIfam" id="TIGR02772">
    <property type="entry name" value="Ku_bact"/>
    <property type="match status" value="1"/>
</dbReference>
<dbReference type="EMBL" id="WBWS01000009">
    <property type="protein sequence ID" value="KAB2770065.1"/>
    <property type="molecule type" value="Genomic_DNA"/>
</dbReference>
<keyword evidence="2" id="KW-0234">DNA repair</keyword>
<dbReference type="InterPro" id="IPR009187">
    <property type="entry name" value="Prok_Ku"/>
</dbReference>
<evidence type="ECO:0000259" key="4">
    <source>
        <dbReference type="SMART" id="SM00559"/>
    </source>
</evidence>
<evidence type="ECO:0000256" key="1">
    <source>
        <dbReference type="ARBA" id="ARBA00023125"/>
    </source>
</evidence>
<protein>
    <recommendedName>
        <fullName evidence="2">Non-homologous end joining protein Ku</fullName>
    </recommendedName>
</protein>
<evidence type="ECO:0000313" key="6">
    <source>
        <dbReference type="Proteomes" id="UP000481876"/>
    </source>
</evidence>
<dbReference type="SUPFAM" id="SSF100939">
    <property type="entry name" value="SPOC domain-like"/>
    <property type="match status" value="1"/>
</dbReference>
<evidence type="ECO:0000313" key="5">
    <source>
        <dbReference type="EMBL" id="KAB2770065.1"/>
    </source>
</evidence>